<dbReference type="EMBL" id="GDIP01247295">
    <property type="protein sequence ID" value="JAI76106.1"/>
    <property type="molecule type" value="Transcribed_RNA"/>
</dbReference>
<accession>A0A0P6DA15</accession>
<proteinExistence type="predicted"/>
<name>A0A0P6DA15_9CRUS</name>
<sequence>MSKNLGVLVDRWHPRLALFLSIFSSMTVQLRFRHLGQEQCHQPITAQSRDIRSGKFTHSTWILHFLSLLKLKKTSFFFFYSTFHQILRVRIFLNHGTHFACVLMTRSPLEL</sequence>
<reference evidence="1" key="2">
    <citation type="submission" date="2015-10" db="EMBL/GenBank/DDBJ databases">
        <authorList>
            <person name="Gilbert D.G."/>
        </authorList>
    </citation>
    <scope>NUCLEOTIDE SEQUENCE</scope>
</reference>
<protein>
    <submittedName>
        <fullName evidence="1">Uncharacterized protein</fullName>
    </submittedName>
</protein>
<organism evidence="1">
    <name type="scientific">Daphnia magna</name>
    <dbReference type="NCBI Taxonomy" id="35525"/>
    <lineage>
        <taxon>Eukaryota</taxon>
        <taxon>Metazoa</taxon>
        <taxon>Ecdysozoa</taxon>
        <taxon>Arthropoda</taxon>
        <taxon>Crustacea</taxon>
        <taxon>Branchiopoda</taxon>
        <taxon>Diplostraca</taxon>
        <taxon>Cladocera</taxon>
        <taxon>Anomopoda</taxon>
        <taxon>Daphniidae</taxon>
        <taxon>Daphnia</taxon>
    </lineage>
</organism>
<dbReference type="AlphaFoldDB" id="A0A0P6DA15"/>
<evidence type="ECO:0000313" key="1">
    <source>
        <dbReference type="EMBL" id="JAI76106.1"/>
    </source>
</evidence>
<reference evidence="1" key="1">
    <citation type="submission" date="2015-10" db="EMBL/GenBank/DDBJ databases">
        <title>Daphnia magna gene sets from two clonal populations assembled and annotated with EvidentialGene.</title>
        <authorList>
            <person name="Gilbert D."/>
            <person name="Podicheti R."/>
            <person name="Orsini L."/>
            <person name="Colbourne J."/>
            <person name="Pfrender M."/>
        </authorList>
    </citation>
    <scope>NUCLEOTIDE SEQUENCE</scope>
</reference>